<evidence type="ECO:0000313" key="1">
    <source>
        <dbReference type="EMBL" id="GBP48360.1"/>
    </source>
</evidence>
<accession>A0A4C1WBU0</accession>
<name>A0A4C1WBU0_EUMVA</name>
<evidence type="ECO:0000313" key="2">
    <source>
        <dbReference type="Proteomes" id="UP000299102"/>
    </source>
</evidence>
<organism evidence="1 2">
    <name type="scientific">Eumeta variegata</name>
    <name type="common">Bagworm moth</name>
    <name type="synonym">Eumeta japonica</name>
    <dbReference type="NCBI Taxonomy" id="151549"/>
    <lineage>
        <taxon>Eukaryota</taxon>
        <taxon>Metazoa</taxon>
        <taxon>Ecdysozoa</taxon>
        <taxon>Arthropoda</taxon>
        <taxon>Hexapoda</taxon>
        <taxon>Insecta</taxon>
        <taxon>Pterygota</taxon>
        <taxon>Neoptera</taxon>
        <taxon>Endopterygota</taxon>
        <taxon>Lepidoptera</taxon>
        <taxon>Glossata</taxon>
        <taxon>Ditrysia</taxon>
        <taxon>Tineoidea</taxon>
        <taxon>Psychidae</taxon>
        <taxon>Oiketicinae</taxon>
        <taxon>Eumeta</taxon>
    </lineage>
</organism>
<keyword evidence="2" id="KW-1185">Reference proteome</keyword>
<reference evidence="1 2" key="1">
    <citation type="journal article" date="2019" name="Commun. Biol.">
        <title>The bagworm genome reveals a unique fibroin gene that provides high tensile strength.</title>
        <authorList>
            <person name="Kono N."/>
            <person name="Nakamura H."/>
            <person name="Ohtoshi R."/>
            <person name="Tomita M."/>
            <person name="Numata K."/>
            <person name="Arakawa K."/>
        </authorList>
    </citation>
    <scope>NUCLEOTIDE SEQUENCE [LARGE SCALE GENOMIC DNA]</scope>
</reference>
<dbReference type="Proteomes" id="UP000299102">
    <property type="component" value="Unassembled WGS sequence"/>
</dbReference>
<sequence>MCDGVLSGRDTAVYYKRKLYCCPVDTPPLINIEASACRLAMTGHGTLIIVSVYLPPHKPLLQSDIETLFAMFVVRLIRPSTHIDSESEIYALQ</sequence>
<comment type="caution">
    <text evidence="1">The sequence shown here is derived from an EMBL/GenBank/DDBJ whole genome shotgun (WGS) entry which is preliminary data.</text>
</comment>
<dbReference type="OrthoDB" id="410155at2759"/>
<proteinExistence type="predicted"/>
<dbReference type="AlphaFoldDB" id="A0A4C1WBU0"/>
<gene>
    <name evidence="1" type="ORF">EVAR_96398_1</name>
</gene>
<protein>
    <submittedName>
        <fullName evidence="1">Uncharacterized protein</fullName>
    </submittedName>
</protein>
<dbReference type="EMBL" id="BGZK01000522">
    <property type="protein sequence ID" value="GBP48360.1"/>
    <property type="molecule type" value="Genomic_DNA"/>
</dbReference>